<reference evidence="1" key="1">
    <citation type="journal article" date="2019" name="Sci. Rep.">
        <title>Draft genome of Tanacetum cinerariifolium, the natural source of mosquito coil.</title>
        <authorList>
            <person name="Yamashiro T."/>
            <person name="Shiraishi A."/>
            <person name="Satake H."/>
            <person name="Nakayama K."/>
        </authorList>
    </citation>
    <scope>NUCLEOTIDE SEQUENCE</scope>
</reference>
<dbReference type="AlphaFoldDB" id="A0A6L2NSL3"/>
<protein>
    <submittedName>
        <fullName evidence="1">Uncharacterized protein</fullName>
    </submittedName>
</protein>
<gene>
    <name evidence="1" type="ORF">Tci_059553</name>
</gene>
<organism evidence="1">
    <name type="scientific">Tanacetum cinerariifolium</name>
    <name type="common">Dalmatian daisy</name>
    <name type="synonym">Chrysanthemum cinerariifolium</name>
    <dbReference type="NCBI Taxonomy" id="118510"/>
    <lineage>
        <taxon>Eukaryota</taxon>
        <taxon>Viridiplantae</taxon>
        <taxon>Streptophyta</taxon>
        <taxon>Embryophyta</taxon>
        <taxon>Tracheophyta</taxon>
        <taxon>Spermatophyta</taxon>
        <taxon>Magnoliopsida</taxon>
        <taxon>eudicotyledons</taxon>
        <taxon>Gunneridae</taxon>
        <taxon>Pentapetalae</taxon>
        <taxon>asterids</taxon>
        <taxon>campanulids</taxon>
        <taxon>Asterales</taxon>
        <taxon>Asteraceae</taxon>
        <taxon>Asteroideae</taxon>
        <taxon>Anthemideae</taxon>
        <taxon>Anthemidinae</taxon>
        <taxon>Tanacetum</taxon>
    </lineage>
</organism>
<dbReference type="EMBL" id="BKCJ010009568">
    <property type="protein sequence ID" value="GEU87575.1"/>
    <property type="molecule type" value="Genomic_DNA"/>
</dbReference>
<proteinExistence type="predicted"/>
<name>A0A6L2NSL3_TANCI</name>
<comment type="caution">
    <text evidence="1">The sequence shown here is derived from an EMBL/GenBank/DDBJ whole genome shotgun (WGS) entry which is preliminary data.</text>
</comment>
<sequence>MTTLAEHIIVVGAENRPSVLEKSMYDSWASRIRLFIKRKKHDNCDVQATNIILHGLPHDVMTMQQVQVNTKFLNALLPEWSKFVTDGENPIDCINKALEFMSAVASRLELAMRTWNGVLKATANMEEMGLSKYFDGTLNDARTALDDHLKAKDEEDHAKSGKVRWWEIVRGRLQDATTDHMIYHMISLSYKEHPSDTKVFTMKMEILLEPTSNKLMIGRSLRIHRKLKDGGEGTYFQLSQRFIATCSYQTIKYKDIMNAHVHVSRLPLL</sequence>
<accession>A0A6L2NSL3</accession>
<evidence type="ECO:0000313" key="1">
    <source>
        <dbReference type="EMBL" id="GEU87575.1"/>
    </source>
</evidence>